<evidence type="ECO:0000256" key="4">
    <source>
        <dbReference type="ARBA" id="ARBA00022490"/>
    </source>
</evidence>
<dbReference type="GO" id="GO:0032259">
    <property type="term" value="P:methylation"/>
    <property type="evidence" value="ECO:0007669"/>
    <property type="project" value="UniProtKB-KW"/>
</dbReference>
<dbReference type="Gene3D" id="2.70.160.11">
    <property type="entry name" value="Hnrnp arginine n-methyltransferase1"/>
    <property type="match status" value="1"/>
</dbReference>
<accession>A0A8H7SLE0</accession>
<name>A0A8H7SLE0_9FUNG</name>
<dbReference type="GO" id="GO:0005737">
    <property type="term" value="C:cytoplasm"/>
    <property type="evidence" value="ECO:0007669"/>
    <property type="project" value="UniProtKB-SubCell"/>
</dbReference>
<evidence type="ECO:0000256" key="9">
    <source>
        <dbReference type="ARBA" id="ARBA00023015"/>
    </source>
</evidence>
<dbReference type="EMBL" id="JAEPRE010000126">
    <property type="protein sequence ID" value="KAG2232015.1"/>
    <property type="molecule type" value="Genomic_DNA"/>
</dbReference>
<dbReference type="InterPro" id="IPR055135">
    <property type="entry name" value="PRMT_dom"/>
</dbReference>
<organism evidence="16 17">
    <name type="scientific">Thamnidium elegans</name>
    <dbReference type="NCBI Taxonomy" id="101142"/>
    <lineage>
        <taxon>Eukaryota</taxon>
        <taxon>Fungi</taxon>
        <taxon>Fungi incertae sedis</taxon>
        <taxon>Mucoromycota</taxon>
        <taxon>Mucoromycotina</taxon>
        <taxon>Mucoromycetes</taxon>
        <taxon>Mucorales</taxon>
        <taxon>Mucorineae</taxon>
        <taxon>Mucoraceae</taxon>
        <taxon>Thamnidium</taxon>
    </lineage>
</organism>
<keyword evidence="11" id="KW-0539">Nucleus</keyword>
<evidence type="ECO:0000313" key="17">
    <source>
        <dbReference type="Proteomes" id="UP000613177"/>
    </source>
</evidence>
<dbReference type="EC" id="2.1.1.319" evidence="3"/>
<dbReference type="AlphaFoldDB" id="A0A8H7SLE0"/>
<dbReference type="InterPro" id="IPR025799">
    <property type="entry name" value="Arg_MeTrfase"/>
</dbReference>
<dbReference type="PANTHER" id="PTHR11006">
    <property type="entry name" value="PROTEIN ARGININE N-METHYLTRANSFERASE"/>
    <property type="match status" value="1"/>
</dbReference>
<feature type="domain" description="Protein arginine N-methyltransferase" evidence="15">
    <location>
        <begin position="156"/>
        <end position="320"/>
    </location>
</feature>
<keyword evidence="10" id="KW-0804">Transcription</keyword>
<keyword evidence="17" id="KW-1185">Reference proteome</keyword>
<evidence type="ECO:0000256" key="6">
    <source>
        <dbReference type="ARBA" id="ARBA00022679"/>
    </source>
</evidence>
<comment type="catalytic activity">
    <reaction evidence="12">
        <text>L-arginyl-[protein] + 2 S-adenosyl-L-methionine = N(omega),N(omega)-dimethyl-L-arginyl-[protein] + 2 S-adenosyl-L-homocysteine + 2 H(+)</text>
        <dbReference type="Rhea" id="RHEA:48096"/>
        <dbReference type="Rhea" id="RHEA-COMP:10532"/>
        <dbReference type="Rhea" id="RHEA-COMP:11991"/>
        <dbReference type="ChEBI" id="CHEBI:15378"/>
        <dbReference type="ChEBI" id="CHEBI:29965"/>
        <dbReference type="ChEBI" id="CHEBI:57856"/>
        <dbReference type="ChEBI" id="CHEBI:59789"/>
        <dbReference type="ChEBI" id="CHEBI:61897"/>
        <dbReference type="EC" id="2.1.1.319"/>
    </reaction>
</comment>
<dbReference type="InterPro" id="IPR029063">
    <property type="entry name" value="SAM-dependent_MTases_sf"/>
</dbReference>
<dbReference type="GO" id="GO:0005634">
    <property type="term" value="C:nucleus"/>
    <property type="evidence" value="ECO:0007669"/>
    <property type="project" value="UniProtKB-SubCell"/>
</dbReference>
<evidence type="ECO:0000256" key="2">
    <source>
        <dbReference type="ARBA" id="ARBA00004496"/>
    </source>
</evidence>
<reference evidence="16" key="1">
    <citation type="submission" date="2021-01" db="EMBL/GenBank/DDBJ databases">
        <title>Metabolic potential, ecology and presence of endohyphal bacteria is reflected in genomic diversity of Mucoromycotina.</title>
        <authorList>
            <person name="Muszewska A."/>
            <person name="Okrasinska A."/>
            <person name="Steczkiewicz K."/>
            <person name="Drgas O."/>
            <person name="Orlowska M."/>
            <person name="Perlinska-Lenart U."/>
            <person name="Aleksandrzak-Piekarczyk T."/>
            <person name="Szatraj K."/>
            <person name="Zielenkiewicz U."/>
            <person name="Pilsyk S."/>
            <person name="Malc E."/>
            <person name="Mieczkowski P."/>
            <person name="Kruszewska J.S."/>
            <person name="Biernat P."/>
            <person name="Pawlowska J."/>
        </authorList>
    </citation>
    <scope>NUCLEOTIDE SEQUENCE</scope>
    <source>
        <strain evidence="16">WA0000018081</strain>
    </source>
</reference>
<keyword evidence="5 14" id="KW-0489">Methyltransferase</keyword>
<evidence type="ECO:0000256" key="14">
    <source>
        <dbReference type="PROSITE-ProRule" id="PRU01015"/>
    </source>
</evidence>
<evidence type="ECO:0000256" key="3">
    <source>
        <dbReference type="ARBA" id="ARBA00011925"/>
    </source>
</evidence>
<evidence type="ECO:0000256" key="13">
    <source>
        <dbReference type="ARBA" id="ARBA00049303"/>
    </source>
</evidence>
<evidence type="ECO:0000256" key="12">
    <source>
        <dbReference type="ARBA" id="ARBA00049086"/>
    </source>
</evidence>
<protein>
    <recommendedName>
        <fullName evidence="3">type I protein arginine methyltransferase</fullName>
        <ecNumber evidence="3">2.1.1.319</ecNumber>
    </recommendedName>
</protein>
<evidence type="ECO:0000256" key="5">
    <source>
        <dbReference type="ARBA" id="ARBA00022603"/>
    </source>
</evidence>
<proteinExistence type="predicted"/>
<evidence type="ECO:0000256" key="11">
    <source>
        <dbReference type="ARBA" id="ARBA00023242"/>
    </source>
</evidence>
<dbReference type="GO" id="GO:0070611">
    <property type="term" value="F:histone H3R2 methyltransferase activity"/>
    <property type="evidence" value="ECO:0007669"/>
    <property type="project" value="TreeGrafter"/>
</dbReference>
<comment type="catalytic activity">
    <reaction evidence="13">
        <text>L-arginyl-[protein] + S-adenosyl-L-methionine = N(omega)-methyl-L-arginyl-[protein] + S-adenosyl-L-homocysteine + H(+)</text>
        <dbReference type="Rhea" id="RHEA:48100"/>
        <dbReference type="Rhea" id="RHEA-COMP:10532"/>
        <dbReference type="Rhea" id="RHEA-COMP:11990"/>
        <dbReference type="ChEBI" id="CHEBI:15378"/>
        <dbReference type="ChEBI" id="CHEBI:29965"/>
        <dbReference type="ChEBI" id="CHEBI:57856"/>
        <dbReference type="ChEBI" id="CHEBI:59789"/>
        <dbReference type="ChEBI" id="CHEBI:65280"/>
    </reaction>
    <physiologicalReaction direction="left-to-right" evidence="13">
        <dbReference type="Rhea" id="RHEA:48101"/>
    </physiologicalReaction>
</comment>
<evidence type="ECO:0000256" key="1">
    <source>
        <dbReference type="ARBA" id="ARBA00004123"/>
    </source>
</evidence>
<dbReference type="CDD" id="cd02440">
    <property type="entry name" value="AdoMet_MTases"/>
    <property type="match status" value="1"/>
</dbReference>
<gene>
    <name evidence="16" type="ORF">INT48_000570</name>
</gene>
<dbReference type="Pfam" id="PF22528">
    <property type="entry name" value="PRMT_C"/>
    <property type="match status" value="1"/>
</dbReference>
<evidence type="ECO:0000313" key="16">
    <source>
        <dbReference type="EMBL" id="KAG2232015.1"/>
    </source>
</evidence>
<evidence type="ECO:0000256" key="8">
    <source>
        <dbReference type="ARBA" id="ARBA00022853"/>
    </source>
</evidence>
<keyword evidence="4" id="KW-0963">Cytoplasm</keyword>
<keyword evidence="8" id="KW-0156">Chromatin regulator</keyword>
<keyword evidence="6 14" id="KW-0808">Transferase</keyword>
<keyword evidence="9" id="KW-0805">Transcription regulation</keyword>
<dbReference type="FunFam" id="3.40.50.150:FF:000003">
    <property type="entry name" value="Blast:Protein arginine N-methyltransferase 1"/>
    <property type="match status" value="1"/>
</dbReference>
<evidence type="ECO:0000256" key="10">
    <source>
        <dbReference type="ARBA" id="ARBA00023163"/>
    </source>
</evidence>
<sequence length="366" mass="42186">MSNDQDSQYFKYYSQLQHQQNMLQDNVRTSTYRKAIMLNRKEFNNKLVLDVGAGSGILSYFAIQAGANHVYAVEASNMADKMMKLICSEKNKYLRDKISIVNAKIEQQNLNIPKVDTIISEPIGVLLLHERMLDSFIYARDHYLKPGGTVFPSQGVIHLAPFTDTRLWKETKSNANFWQHNSFYGVDLTSLYNDACKELFGMPVIGKFDYKSIMTTNKTEFNINFNSITMDALHDMTIPFQWTCSRTGMVNGISGWFDIVFDPPQGTQVTLSTSPLTDITHWYQTRFLFTDPLPVKSQQSIQGWMRCIANNYRSYTIYIELIVGDQELSDPSLLFTDVTNLSEFKRRGVWELQEQTYDNNQFTPSQ</sequence>
<evidence type="ECO:0000259" key="15">
    <source>
        <dbReference type="Pfam" id="PF22528"/>
    </source>
</evidence>
<dbReference type="GO" id="GO:0035242">
    <property type="term" value="F:protein-arginine omega-N asymmetric methyltransferase activity"/>
    <property type="evidence" value="ECO:0007669"/>
    <property type="project" value="UniProtKB-EC"/>
</dbReference>
<evidence type="ECO:0000256" key="7">
    <source>
        <dbReference type="ARBA" id="ARBA00022691"/>
    </source>
</evidence>
<dbReference type="Pfam" id="PF06325">
    <property type="entry name" value="PrmA"/>
    <property type="match status" value="1"/>
</dbReference>
<dbReference type="SUPFAM" id="SSF53335">
    <property type="entry name" value="S-adenosyl-L-methionine-dependent methyltransferases"/>
    <property type="match status" value="1"/>
</dbReference>
<dbReference type="PROSITE" id="PS51678">
    <property type="entry name" value="SAM_MT_PRMT"/>
    <property type="match status" value="1"/>
</dbReference>
<comment type="subcellular location">
    <subcellularLocation>
        <location evidence="2">Cytoplasm</location>
    </subcellularLocation>
    <subcellularLocation>
        <location evidence="1">Nucleus</location>
    </subcellularLocation>
</comment>
<dbReference type="Proteomes" id="UP000613177">
    <property type="component" value="Unassembled WGS sequence"/>
</dbReference>
<keyword evidence="7 14" id="KW-0949">S-adenosyl-L-methionine</keyword>
<dbReference type="Gene3D" id="3.40.50.150">
    <property type="entry name" value="Vaccinia Virus protein VP39"/>
    <property type="match status" value="1"/>
</dbReference>
<comment type="caution">
    <text evidence="16">The sequence shown here is derived from an EMBL/GenBank/DDBJ whole genome shotgun (WGS) entry which is preliminary data.</text>
</comment>
<dbReference type="PANTHER" id="PTHR11006:SF10">
    <property type="entry name" value="HISTONE-ARGININE METHYLTRANSFERASE CARMER-RELATED"/>
    <property type="match status" value="1"/>
</dbReference>